<reference evidence="4 5" key="1">
    <citation type="submission" date="2018-10" db="EMBL/GenBank/DDBJ databases">
        <title>The genome of Streptomyces dangxiongensis Z022.</title>
        <authorList>
            <person name="Zhang B."/>
        </authorList>
    </citation>
    <scope>NUCLEOTIDE SEQUENCE [LARGE SCALE GENOMIC DNA]</scope>
    <source>
        <strain evidence="4 5">Z022</strain>
    </source>
</reference>
<proteinExistence type="predicted"/>
<keyword evidence="2" id="KW-0328">Glycosyltransferase</keyword>
<organism evidence="4 5">
    <name type="scientific">Streptomyces dangxiongensis</name>
    <dbReference type="NCBI Taxonomy" id="1442032"/>
    <lineage>
        <taxon>Bacteria</taxon>
        <taxon>Bacillati</taxon>
        <taxon>Actinomycetota</taxon>
        <taxon>Actinomycetes</taxon>
        <taxon>Kitasatosporales</taxon>
        <taxon>Streptomycetaceae</taxon>
        <taxon>Streptomyces</taxon>
    </lineage>
</organism>
<dbReference type="OrthoDB" id="255821at2"/>
<accession>A0A3G2JDX6</accession>
<dbReference type="AlphaFoldDB" id="A0A3G2JDX6"/>
<dbReference type="SUPFAM" id="SSF53756">
    <property type="entry name" value="UDP-Glycosyltransferase/glycogen phosphorylase"/>
    <property type="match status" value="1"/>
</dbReference>
<dbReference type="GO" id="GO:0016757">
    <property type="term" value="F:glycosyltransferase activity"/>
    <property type="evidence" value="ECO:0007669"/>
    <property type="project" value="UniProtKB-KW"/>
</dbReference>
<gene>
    <name evidence="4" type="ORF">D9753_07135</name>
</gene>
<keyword evidence="3 4" id="KW-0808">Transferase</keyword>
<protein>
    <recommendedName>
        <fullName evidence="1">D-inositol 3-phosphate glycosyltransferase</fullName>
    </recommendedName>
</protein>
<dbReference type="RefSeq" id="WP_121786236.1">
    <property type="nucleotide sequence ID" value="NZ_CP033073.1"/>
</dbReference>
<evidence type="ECO:0000256" key="1">
    <source>
        <dbReference type="ARBA" id="ARBA00021292"/>
    </source>
</evidence>
<dbReference type="EMBL" id="CP033073">
    <property type="protein sequence ID" value="AYN38732.1"/>
    <property type="molecule type" value="Genomic_DNA"/>
</dbReference>
<evidence type="ECO:0000256" key="2">
    <source>
        <dbReference type="ARBA" id="ARBA00022676"/>
    </source>
</evidence>
<sequence>MTGPTVLFAWRRTPPPLLIGGAEVSQQLLAEEFVRAGWRVVYLGSHEAPWNGSAQIGHLRAHLRAHGTVWEEADGEVRYRWNGVSCRAVPQDRVEATLKGLLAEARPELVVTSQERAADLAALARRSSRVAGWLHSVSANSMGVLHGRPHVALATSKFVAGRAQAHADTKAVVFYPPFASAEGAGPLLAAGRGTAARVRGGVLMVNPIPAKGAALLHQLIRRLPTFRFTLVEGWWDTAGEFTAYPNVHWVPRTYAMGPIYAANDLLLVPSQVEDAFPRVIVEAGLHGVPTIGSSRGGIPEAVGDGGVILHPDEVDGWVQAIESADRTSLGAKAHAGAAPLVRPCLPELAAAGLIPAAAAAG</sequence>
<evidence type="ECO:0000313" key="5">
    <source>
        <dbReference type="Proteomes" id="UP000268329"/>
    </source>
</evidence>
<dbReference type="Proteomes" id="UP000268329">
    <property type="component" value="Chromosome"/>
</dbReference>
<dbReference type="PANTHER" id="PTHR12526:SF510">
    <property type="entry name" value="D-INOSITOL 3-PHOSPHATE GLYCOSYLTRANSFERASE"/>
    <property type="match status" value="1"/>
</dbReference>
<name>A0A3G2JDX6_9ACTN</name>
<dbReference type="KEGG" id="sdd:D9753_07135"/>
<keyword evidence="5" id="KW-1185">Reference proteome</keyword>
<evidence type="ECO:0000256" key="3">
    <source>
        <dbReference type="ARBA" id="ARBA00022679"/>
    </source>
</evidence>
<dbReference type="Gene3D" id="3.40.50.2000">
    <property type="entry name" value="Glycogen Phosphorylase B"/>
    <property type="match status" value="2"/>
</dbReference>
<dbReference type="PANTHER" id="PTHR12526">
    <property type="entry name" value="GLYCOSYLTRANSFERASE"/>
    <property type="match status" value="1"/>
</dbReference>
<dbReference type="Pfam" id="PF13692">
    <property type="entry name" value="Glyco_trans_1_4"/>
    <property type="match status" value="1"/>
</dbReference>
<evidence type="ECO:0000313" key="4">
    <source>
        <dbReference type="EMBL" id="AYN38732.1"/>
    </source>
</evidence>